<dbReference type="PRINTS" id="PR00125">
    <property type="entry name" value="ATPASEDELTA"/>
</dbReference>
<reference evidence="9 10" key="2">
    <citation type="submission" date="2019-05" db="EMBL/GenBank/DDBJ databases">
        <title>Genome evolution of the obligate endosymbiont Buchnera aphidicola.</title>
        <authorList>
            <person name="Moran N.A."/>
        </authorList>
    </citation>
    <scope>NUCLEOTIDE SEQUENCE [LARGE SCALE GENOMIC DNA]</scope>
    <source>
        <strain evidence="9 10">Ala</strain>
    </source>
</reference>
<dbReference type="GO" id="GO:0046933">
    <property type="term" value="F:proton-transporting ATP synthase activity, rotational mechanism"/>
    <property type="evidence" value="ECO:0007669"/>
    <property type="project" value="UniProtKB-UniRule"/>
</dbReference>
<dbReference type="NCBIfam" id="TIGR01145">
    <property type="entry name" value="ATP_synt_delta"/>
    <property type="match status" value="1"/>
</dbReference>
<organism evidence="9 10">
    <name type="scientific">Buchnera aphidicola</name>
    <name type="common">Acyrthosiphon lactucae</name>
    <dbReference type="NCBI Taxonomy" id="1241832"/>
    <lineage>
        <taxon>Bacteria</taxon>
        <taxon>Pseudomonadati</taxon>
        <taxon>Pseudomonadota</taxon>
        <taxon>Gammaproteobacteria</taxon>
        <taxon>Enterobacterales</taxon>
        <taxon>Erwiniaceae</taxon>
        <taxon>Buchnera</taxon>
    </lineage>
</organism>
<sequence length="177" mass="20519">MSAADTVSRPYAQAIFEIAIQNNTIEEWKNILIFIKMIACHKKVRSFLSGSLSPEYLSLVFTTISSDIINENAKNLIKLLAKNQRFKILNNILKQFLKLESYYKDIIIVELRSAFTLKEKQINRIKKILEESFLRKVKFIYKVNPEILDGIIIKVNDTVFDLSIQNHLKQLSDALNL</sequence>
<dbReference type="GO" id="GO:0045259">
    <property type="term" value="C:proton-transporting ATP synthase complex"/>
    <property type="evidence" value="ECO:0007669"/>
    <property type="project" value="UniProtKB-KW"/>
</dbReference>
<dbReference type="Gene3D" id="1.10.520.20">
    <property type="entry name" value="N-terminal domain of the delta subunit of the F1F0-ATP synthase"/>
    <property type="match status" value="1"/>
</dbReference>
<dbReference type="PANTHER" id="PTHR11910">
    <property type="entry name" value="ATP SYNTHASE DELTA CHAIN"/>
    <property type="match status" value="1"/>
</dbReference>
<keyword evidence="6 8" id="KW-0139">CF(1)</keyword>
<evidence type="ECO:0000313" key="10">
    <source>
        <dbReference type="Proteomes" id="UP000298660"/>
    </source>
</evidence>
<keyword evidence="9" id="KW-0378">Hydrolase</keyword>
<evidence type="ECO:0000313" key="9">
    <source>
        <dbReference type="EMBL" id="QCI17431.1"/>
    </source>
</evidence>
<evidence type="ECO:0000256" key="2">
    <source>
        <dbReference type="ARBA" id="ARBA00022448"/>
    </source>
</evidence>
<protein>
    <recommendedName>
        <fullName evidence="8">ATP synthase subunit delta</fullName>
    </recommendedName>
    <alternativeName>
        <fullName evidence="8">ATP synthase F(1) sector subunit delta</fullName>
    </alternativeName>
    <alternativeName>
        <fullName evidence="8">F-type ATPase subunit delta</fullName>
        <shortName evidence="8">F-ATPase subunit delta</shortName>
    </alternativeName>
</protein>
<keyword evidence="7 8" id="KW-0066">ATP synthesis</keyword>
<accession>A0A4D6XV04</accession>
<dbReference type="GO" id="GO:0005886">
    <property type="term" value="C:plasma membrane"/>
    <property type="evidence" value="ECO:0007669"/>
    <property type="project" value="UniProtKB-SubCell"/>
</dbReference>
<reference evidence="9 10" key="1">
    <citation type="submission" date="2018-12" db="EMBL/GenBank/DDBJ databases">
        <authorList>
            <person name="Chong R.A."/>
        </authorList>
    </citation>
    <scope>NUCLEOTIDE SEQUENCE [LARGE SCALE GENOMIC DNA]</scope>
    <source>
        <strain evidence="9 10">Ala</strain>
    </source>
</reference>
<keyword evidence="8" id="KW-1003">Cell membrane</keyword>
<comment type="similarity">
    <text evidence="8">Belongs to the ATPase delta chain family.</text>
</comment>
<comment type="function">
    <text evidence="8">This protein is part of the stalk that links CF(0) to CF(1). It either transmits conformational changes from CF(0) to CF(1) or is implicated in proton conduction.</text>
</comment>
<dbReference type="SUPFAM" id="SSF47928">
    <property type="entry name" value="N-terminal domain of the delta subunit of the F1F0-ATP synthase"/>
    <property type="match status" value="1"/>
</dbReference>
<evidence type="ECO:0000256" key="1">
    <source>
        <dbReference type="ARBA" id="ARBA00004370"/>
    </source>
</evidence>
<dbReference type="EMBL" id="CP034891">
    <property type="protein sequence ID" value="QCI17431.1"/>
    <property type="molecule type" value="Genomic_DNA"/>
</dbReference>
<dbReference type="InterPro" id="IPR000711">
    <property type="entry name" value="ATPase_OSCP/dsu"/>
</dbReference>
<name>A0A4D6XV04_9GAMM</name>
<gene>
    <name evidence="8" type="primary">atpH</name>
    <name evidence="9" type="ORF">D9V61_00025</name>
</gene>
<dbReference type="OrthoDB" id="9816221at2"/>
<evidence type="ECO:0000256" key="8">
    <source>
        <dbReference type="HAMAP-Rule" id="MF_01416"/>
    </source>
</evidence>
<keyword evidence="5 8" id="KW-0472">Membrane</keyword>
<dbReference type="HAMAP" id="MF_01416">
    <property type="entry name" value="ATP_synth_delta_bact"/>
    <property type="match status" value="1"/>
</dbReference>
<dbReference type="Pfam" id="PF00213">
    <property type="entry name" value="OSCP"/>
    <property type="match status" value="1"/>
</dbReference>
<dbReference type="Proteomes" id="UP000298660">
    <property type="component" value="Chromosome"/>
</dbReference>
<comment type="subcellular location">
    <subcellularLocation>
        <location evidence="8">Cell membrane</location>
        <topology evidence="8">Peripheral membrane protein</topology>
    </subcellularLocation>
    <subcellularLocation>
        <location evidence="1">Membrane</location>
    </subcellularLocation>
</comment>
<dbReference type="AlphaFoldDB" id="A0A4D6XV04"/>
<dbReference type="InterPro" id="IPR026015">
    <property type="entry name" value="ATP_synth_OSCP/delta_N_sf"/>
</dbReference>
<keyword evidence="4 8" id="KW-0406">Ion transport</keyword>
<dbReference type="NCBIfam" id="NF004402">
    <property type="entry name" value="PRK05758.2-2"/>
    <property type="match status" value="1"/>
</dbReference>
<proteinExistence type="inferred from homology"/>
<evidence type="ECO:0000256" key="5">
    <source>
        <dbReference type="ARBA" id="ARBA00023136"/>
    </source>
</evidence>
<evidence type="ECO:0000256" key="3">
    <source>
        <dbReference type="ARBA" id="ARBA00022781"/>
    </source>
</evidence>
<evidence type="ECO:0000256" key="6">
    <source>
        <dbReference type="ARBA" id="ARBA00023196"/>
    </source>
</evidence>
<dbReference type="RefSeq" id="WP_158339169.1">
    <property type="nucleotide sequence ID" value="NZ_CP034891.1"/>
</dbReference>
<keyword evidence="3 8" id="KW-0375">Hydrogen ion transport</keyword>
<comment type="function">
    <text evidence="8">F(1)F(0) ATP synthase produces ATP from ADP in the presence of a proton or sodium gradient. F-type ATPases consist of two structural domains, F(1) containing the extramembraneous catalytic core and F(0) containing the membrane proton channel, linked together by a central stalk and a peripheral stalk. During catalysis, ATP synthesis in the catalytic domain of F(1) is coupled via a rotary mechanism of the central stalk subunits to proton translocation.</text>
</comment>
<keyword evidence="2 8" id="KW-0813">Transport</keyword>
<dbReference type="GO" id="GO:0016787">
    <property type="term" value="F:hydrolase activity"/>
    <property type="evidence" value="ECO:0007669"/>
    <property type="project" value="UniProtKB-KW"/>
</dbReference>
<evidence type="ECO:0000256" key="4">
    <source>
        <dbReference type="ARBA" id="ARBA00023065"/>
    </source>
</evidence>
<evidence type="ECO:0000256" key="7">
    <source>
        <dbReference type="ARBA" id="ARBA00023310"/>
    </source>
</evidence>